<name>S9R2R8_9RHOB</name>
<proteinExistence type="predicted"/>
<dbReference type="RefSeq" id="WP_021097176.1">
    <property type="nucleotide sequence ID" value="NZ_KE557320.1"/>
</dbReference>
<organism evidence="1 2">
    <name type="scientific">Rubellimicrobium thermophilum DSM 16684</name>
    <dbReference type="NCBI Taxonomy" id="1123069"/>
    <lineage>
        <taxon>Bacteria</taxon>
        <taxon>Pseudomonadati</taxon>
        <taxon>Pseudomonadota</taxon>
        <taxon>Alphaproteobacteria</taxon>
        <taxon>Rhodobacterales</taxon>
        <taxon>Roseobacteraceae</taxon>
        <taxon>Rubellimicrobium</taxon>
    </lineage>
</organism>
<gene>
    <name evidence="1" type="ORF">ruthe_01081</name>
</gene>
<evidence type="ECO:0000313" key="1">
    <source>
        <dbReference type="EMBL" id="EPX86268.1"/>
    </source>
</evidence>
<protein>
    <submittedName>
        <fullName evidence="1">Uncharacterized protein</fullName>
    </submittedName>
</protein>
<accession>S9R2R8</accession>
<dbReference type="OrthoDB" id="7868128at2"/>
<keyword evidence="2" id="KW-1185">Reference proteome</keyword>
<reference evidence="1 2" key="1">
    <citation type="journal article" date="2013" name="Stand. Genomic Sci.">
        <title>Genome sequence of the reddish-pigmented Rubellimicrobium thermophilum type strain (DSM 16684(T)), a member of the Roseobacter clade.</title>
        <authorList>
            <person name="Fiebig A."/>
            <person name="Riedel T."/>
            <person name="Gronow S."/>
            <person name="Petersen J."/>
            <person name="Klenk H.P."/>
            <person name="Goker M."/>
        </authorList>
    </citation>
    <scope>NUCLEOTIDE SEQUENCE [LARGE SCALE GENOMIC DNA]</scope>
    <source>
        <strain evidence="1 2">DSM 16684</strain>
    </source>
</reference>
<dbReference type="Proteomes" id="UP000015346">
    <property type="component" value="Unassembled WGS sequence"/>
</dbReference>
<sequence length="96" mass="10933">MIERLQLHNPRSKAHIEDLKDRLLAVHGDGRGPREREAMADALARVVEAMDCGTISPDDARQFFLRARVPGFDFDRWLEEMVDEGVYVPLCLRVAA</sequence>
<comment type="caution">
    <text evidence="1">The sequence shown here is derived from an EMBL/GenBank/DDBJ whole genome shotgun (WGS) entry which is preliminary data.</text>
</comment>
<evidence type="ECO:0000313" key="2">
    <source>
        <dbReference type="Proteomes" id="UP000015346"/>
    </source>
</evidence>
<dbReference type="EMBL" id="AOLV01000010">
    <property type="protein sequence ID" value="EPX86268.1"/>
    <property type="molecule type" value="Genomic_DNA"/>
</dbReference>
<dbReference type="AlphaFoldDB" id="S9R2R8"/>
<dbReference type="HOGENOM" id="CLU_2357981_0_0_5"/>